<dbReference type="PANTHER" id="PTHR11579:SF0">
    <property type="entry name" value="PROTEIN-L-ISOASPARTATE(D-ASPARTATE) O-METHYLTRANSFERASE"/>
    <property type="match status" value="1"/>
</dbReference>
<keyword evidence="13" id="KW-1185">Reference proteome</keyword>
<comment type="similarity">
    <text evidence="2">Belongs to the methyltransferase superfamily. L-isoaspartyl/D-aspartyl protein methyltransferase family.</text>
</comment>
<evidence type="ECO:0000313" key="13">
    <source>
        <dbReference type="Proteomes" id="UP000095210"/>
    </source>
</evidence>
<dbReference type="AlphaFoldDB" id="A0AAC9HUC7"/>
<name>A0AAC9HUC7_9PSEU</name>
<proteinExistence type="inferred from homology"/>
<evidence type="ECO:0000256" key="9">
    <source>
        <dbReference type="ARBA" id="ARBA00030757"/>
    </source>
</evidence>
<evidence type="ECO:0000256" key="3">
    <source>
        <dbReference type="ARBA" id="ARBA00011890"/>
    </source>
</evidence>
<keyword evidence="8" id="KW-0949">S-adenosyl-L-methionine</keyword>
<dbReference type="InterPro" id="IPR029063">
    <property type="entry name" value="SAM-dependent_MTases_sf"/>
</dbReference>
<organism evidence="12 13">
    <name type="scientific">Actinoalloteichus hymeniacidonis</name>
    <dbReference type="NCBI Taxonomy" id="340345"/>
    <lineage>
        <taxon>Bacteria</taxon>
        <taxon>Bacillati</taxon>
        <taxon>Actinomycetota</taxon>
        <taxon>Actinomycetes</taxon>
        <taxon>Pseudonocardiales</taxon>
        <taxon>Pseudonocardiaceae</taxon>
        <taxon>Actinoalloteichus</taxon>
    </lineage>
</organism>
<dbReference type="Gene3D" id="3.40.50.150">
    <property type="entry name" value="Vaccinia Virus protein VP39"/>
    <property type="match status" value="1"/>
</dbReference>
<dbReference type="EMBL" id="CP014859">
    <property type="protein sequence ID" value="AOS65603.1"/>
    <property type="molecule type" value="Genomic_DNA"/>
</dbReference>
<dbReference type="KEGG" id="ahm:TL08_24125"/>
<dbReference type="GO" id="GO:0032259">
    <property type="term" value="P:methylation"/>
    <property type="evidence" value="ECO:0007669"/>
    <property type="project" value="UniProtKB-KW"/>
</dbReference>
<dbReference type="PANTHER" id="PTHR11579">
    <property type="entry name" value="PROTEIN-L-ISOASPARTATE O-METHYLTRANSFERASE"/>
    <property type="match status" value="1"/>
</dbReference>
<protein>
    <recommendedName>
        <fullName evidence="4">Protein-L-isoaspartate O-methyltransferase</fullName>
        <ecNumber evidence="3">2.1.1.77</ecNumber>
    </recommendedName>
    <alternativeName>
        <fullName evidence="11">L-isoaspartyl protein carboxyl methyltransferase</fullName>
    </alternativeName>
    <alternativeName>
        <fullName evidence="9">Protein L-isoaspartyl methyltransferase</fullName>
    </alternativeName>
    <alternativeName>
        <fullName evidence="10">Protein-beta-aspartate methyltransferase</fullName>
    </alternativeName>
</protein>
<evidence type="ECO:0000256" key="10">
    <source>
        <dbReference type="ARBA" id="ARBA00031323"/>
    </source>
</evidence>
<evidence type="ECO:0000256" key="7">
    <source>
        <dbReference type="ARBA" id="ARBA00022679"/>
    </source>
</evidence>
<dbReference type="CDD" id="cd02440">
    <property type="entry name" value="AdoMet_MTases"/>
    <property type="match status" value="1"/>
</dbReference>
<keyword evidence="6" id="KW-0489">Methyltransferase</keyword>
<evidence type="ECO:0000256" key="11">
    <source>
        <dbReference type="ARBA" id="ARBA00031350"/>
    </source>
</evidence>
<evidence type="ECO:0000256" key="6">
    <source>
        <dbReference type="ARBA" id="ARBA00022603"/>
    </source>
</evidence>
<evidence type="ECO:0000256" key="8">
    <source>
        <dbReference type="ARBA" id="ARBA00022691"/>
    </source>
</evidence>
<reference evidence="13" key="1">
    <citation type="submission" date="2016-03" db="EMBL/GenBank/DDBJ databases">
        <title>Complete genome sequence of the type strain Actinoalloteichus hymeniacidonis DSM 45092.</title>
        <authorList>
            <person name="Schaffert L."/>
            <person name="Albersmeier A."/>
            <person name="Winkler A."/>
            <person name="Kalinowski J."/>
            <person name="Zotchev S."/>
            <person name="Ruckert C."/>
        </authorList>
    </citation>
    <scope>NUCLEOTIDE SEQUENCE [LARGE SCALE GENOMIC DNA]</scope>
    <source>
        <strain evidence="13">HPA177(T) (DSM 45092(T))</strain>
    </source>
</reference>
<keyword evidence="5" id="KW-0963">Cytoplasm</keyword>
<accession>A0AAC9HUC7</accession>
<dbReference type="Proteomes" id="UP000095210">
    <property type="component" value="Chromosome"/>
</dbReference>
<dbReference type="InterPro" id="IPR000682">
    <property type="entry name" value="PCMT"/>
</dbReference>
<gene>
    <name evidence="12" type="ORF">TL08_24125</name>
</gene>
<dbReference type="EC" id="2.1.1.77" evidence="3"/>
<keyword evidence="7" id="KW-0808">Transferase</keyword>
<dbReference type="SUPFAM" id="SSF53335">
    <property type="entry name" value="S-adenosyl-L-methionine-dependent methyltransferases"/>
    <property type="match status" value="1"/>
</dbReference>
<comment type="subcellular location">
    <subcellularLocation>
        <location evidence="1">Cytoplasm</location>
    </subcellularLocation>
</comment>
<evidence type="ECO:0000256" key="1">
    <source>
        <dbReference type="ARBA" id="ARBA00004496"/>
    </source>
</evidence>
<dbReference type="GO" id="GO:0005737">
    <property type="term" value="C:cytoplasm"/>
    <property type="evidence" value="ECO:0007669"/>
    <property type="project" value="UniProtKB-SubCell"/>
</dbReference>
<evidence type="ECO:0000256" key="4">
    <source>
        <dbReference type="ARBA" id="ARBA00013346"/>
    </source>
</evidence>
<sequence>MTAPNALEDPSALRQQFITGLIESGAIPNPQWQEAFRTVARHRFVTRFTASGTRTAFDLADPTQRSAALKACYSNETLLTQQDAGGSYTSSSTEVTLMALMLDQLDARPGHSVLEIGTGTGYNAALLCHVLGNAAVASVDIDPTLIDAARRALESTGYRPTVVCDDGAMGIPAHAPFDRIIATCGVLRIPPAWPAQLKPNGVIVVNVGIGLARLVRGDDGGVVGPFIGEAAFMRLRHNVSERAITTRELVAATSSDTSAPTTRDFPAALATRTFQVIAAWVLPSVEWVTILDPRVHIFVDPETASWVRASPIDGDRAAVIEHGPRRLWSELGMLAARWERAGRPSPTRFGLSVTADGDHRLWLDRADAVFCELG</sequence>
<evidence type="ECO:0000256" key="5">
    <source>
        <dbReference type="ARBA" id="ARBA00022490"/>
    </source>
</evidence>
<dbReference type="RefSeq" id="WP_069852280.1">
    <property type="nucleotide sequence ID" value="NZ_CP014859.1"/>
</dbReference>
<dbReference type="Pfam" id="PF01135">
    <property type="entry name" value="PCMT"/>
    <property type="match status" value="1"/>
</dbReference>
<dbReference type="GO" id="GO:0004719">
    <property type="term" value="F:protein-L-isoaspartate (D-aspartate) O-methyltransferase activity"/>
    <property type="evidence" value="ECO:0007669"/>
    <property type="project" value="UniProtKB-EC"/>
</dbReference>
<evidence type="ECO:0000313" key="12">
    <source>
        <dbReference type="EMBL" id="AOS65603.1"/>
    </source>
</evidence>
<evidence type="ECO:0000256" key="2">
    <source>
        <dbReference type="ARBA" id="ARBA00005369"/>
    </source>
</evidence>